<dbReference type="Pfam" id="PF22705">
    <property type="entry name" value="C2-set_3"/>
    <property type="match status" value="1"/>
</dbReference>
<evidence type="ECO:0000256" key="4">
    <source>
        <dbReference type="SAM" id="Phobius"/>
    </source>
</evidence>
<dbReference type="Pfam" id="PF07686">
    <property type="entry name" value="V-set"/>
    <property type="match status" value="1"/>
</dbReference>
<name>A0A7N6B5Z8_ANATE</name>
<dbReference type="GO" id="GO:1903037">
    <property type="term" value="P:regulation of leukocyte cell-cell adhesion"/>
    <property type="evidence" value="ECO:0007669"/>
    <property type="project" value="UniProtKB-ARBA"/>
</dbReference>
<protein>
    <recommendedName>
        <fullName evidence="5">Ig-like domain-containing protein</fullName>
    </recommendedName>
</protein>
<dbReference type="GO" id="GO:0009897">
    <property type="term" value="C:external side of plasma membrane"/>
    <property type="evidence" value="ECO:0007669"/>
    <property type="project" value="TreeGrafter"/>
</dbReference>
<reference evidence="6" key="2">
    <citation type="submission" date="2025-08" db="UniProtKB">
        <authorList>
            <consortium name="Ensembl"/>
        </authorList>
    </citation>
    <scope>IDENTIFICATION</scope>
</reference>
<keyword evidence="7" id="KW-1185">Reference proteome</keyword>
<feature type="domain" description="Ig-like" evidence="5">
    <location>
        <begin position="149"/>
        <end position="237"/>
    </location>
</feature>
<dbReference type="Gene3D" id="2.60.40.10">
    <property type="entry name" value="Immunoglobulins"/>
    <property type="match status" value="2"/>
</dbReference>
<dbReference type="InterPro" id="IPR013106">
    <property type="entry name" value="Ig_V-set"/>
</dbReference>
<dbReference type="AlphaFoldDB" id="A0A7N6B5Z8"/>
<sequence length="308" mass="34731">MRKQSPHQLHIFLPLSGQHQVIGATEPIVAAQGDDVIVPCYIDPPLNVEELTVDWWRPDVPPDPTDPPDKYRYVHRYHDKNNVEDMKMSSYSGRTAIFKDELRKGNVSLKIVNVKLSDQGRYRCAVPQLGSATSKEHFIELVVGAFSPPSTTLAGLDRSSSGVVLQCESKGWYPEPELLWLDAEGKILSAGPTETVRGPDDLYTVSSRVTVEKRHSNNITCRVQERNINQTRETQMHVPGGNCYNYTVVFSCLVPDDFFIVSSCTAATTMSVLFGLLFTLTVVLFVWKWRQDKLSELKHYLTYSIIPN</sequence>
<keyword evidence="2 4" id="KW-0472">Membrane</keyword>
<proteinExistence type="predicted"/>
<reference evidence="6" key="1">
    <citation type="submission" date="2021-04" db="EMBL/GenBank/DDBJ databases">
        <authorList>
            <consortium name="Wellcome Sanger Institute Data Sharing"/>
        </authorList>
    </citation>
    <scope>NUCLEOTIDE SEQUENCE [LARGE SCALE GENOMIC DNA]</scope>
</reference>
<dbReference type="Proteomes" id="UP000265040">
    <property type="component" value="Chromosome 18"/>
</dbReference>
<evidence type="ECO:0000256" key="3">
    <source>
        <dbReference type="ARBA" id="ARBA00023319"/>
    </source>
</evidence>
<evidence type="ECO:0000259" key="5">
    <source>
        <dbReference type="PROSITE" id="PS50835"/>
    </source>
</evidence>
<dbReference type="GO" id="GO:0050863">
    <property type="term" value="P:regulation of T cell activation"/>
    <property type="evidence" value="ECO:0007669"/>
    <property type="project" value="UniProtKB-ARBA"/>
</dbReference>
<evidence type="ECO:0000256" key="1">
    <source>
        <dbReference type="ARBA" id="ARBA00004370"/>
    </source>
</evidence>
<organism evidence="6 7">
    <name type="scientific">Anabas testudineus</name>
    <name type="common">Climbing perch</name>
    <name type="synonym">Anthias testudineus</name>
    <dbReference type="NCBI Taxonomy" id="64144"/>
    <lineage>
        <taxon>Eukaryota</taxon>
        <taxon>Metazoa</taxon>
        <taxon>Chordata</taxon>
        <taxon>Craniata</taxon>
        <taxon>Vertebrata</taxon>
        <taxon>Euteleostomi</taxon>
        <taxon>Actinopterygii</taxon>
        <taxon>Neopterygii</taxon>
        <taxon>Teleostei</taxon>
        <taxon>Neoteleostei</taxon>
        <taxon>Acanthomorphata</taxon>
        <taxon>Anabantaria</taxon>
        <taxon>Anabantiformes</taxon>
        <taxon>Anabantoidei</taxon>
        <taxon>Anabantidae</taxon>
        <taxon>Anabas</taxon>
    </lineage>
</organism>
<dbReference type="SMART" id="SM00406">
    <property type="entry name" value="IGv"/>
    <property type="match status" value="1"/>
</dbReference>
<dbReference type="SMART" id="SM00409">
    <property type="entry name" value="IG"/>
    <property type="match status" value="1"/>
</dbReference>
<dbReference type="InterPro" id="IPR053896">
    <property type="entry name" value="BTN3A2-like_Ig-C"/>
</dbReference>
<dbReference type="GeneTree" id="ENSGT01050000244843"/>
<evidence type="ECO:0000256" key="2">
    <source>
        <dbReference type="ARBA" id="ARBA00023136"/>
    </source>
</evidence>
<dbReference type="InterPro" id="IPR036179">
    <property type="entry name" value="Ig-like_dom_sf"/>
</dbReference>
<reference evidence="6" key="3">
    <citation type="submission" date="2025-09" db="UniProtKB">
        <authorList>
            <consortium name="Ensembl"/>
        </authorList>
    </citation>
    <scope>IDENTIFICATION</scope>
</reference>
<feature type="transmembrane region" description="Helical" evidence="4">
    <location>
        <begin position="258"/>
        <end position="287"/>
    </location>
</feature>
<dbReference type="SUPFAM" id="SSF48726">
    <property type="entry name" value="Immunoglobulin"/>
    <property type="match status" value="2"/>
</dbReference>
<dbReference type="GO" id="GO:0050852">
    <property type="term" value="P:T cell receptor signaling pathway"/>
    <property type="evidence" value="ECO:0007669"/>
    <property type="project" value="TreeGrafter"/>
</dbReference>
<dbReference type="PROSITE" id="PS50835">
    <property type="entry name" value="IG_LIKE"/>
    <property type="match status" value="2"/>
</dbReference>
<dbReference type="OrthoDB" id="10055806at2759"/>
<keyword evidence="3" id="KW-0393">Immunoglobulin domain</keyword>
<dbReference type="GO" id="GO:0005102">
    <property type="term" value="F:signaling receptor binding"/>
    <property type="evidence" value="ECO:0007669"/>
    <property type="project" value="TreeGrafter"/>
</dbReference>
<evidence type="ECO:0000313" key="6">
    <source>
        <dbReference type="Ensembl" id="ENSATEP00000057942.1"/>
    </source>
</evidence>
<dbReference type="GO" id="GO:0001817">
    <property type="term" value="P:regulation of cytokine production"/>
    <property type="evidence" value="ECO:0007669"/>
    <property type="project" value="TreeGrafter"/>
</dbReference>
<dbReference type="InterPro" id="IPR003599">
    <property type="entry name" value="Ig_sub"/>
</dbReference>
<keyword evidence="4" id="KW-0812">Transmembrane</keyword>
<keyword evidence="4" id="KW-1133">Transmembrane helix</keyword>
<accession>A0A7N6B5Z8</accession>
<dbReference type="GO" id="GO:0042110">
    <property type="term" value="P:T cell activation"/>
    <property type="evidence" value="ECO:0007669"/>
    <property type="project" value="UniProtKB-ARBA"/>
</dbReference>
<dbReference type="InParanoid" id="A0A7N6B5Z8"/>
<dbReference type="InterPro" id="IPR013783">
    <property type="entry name" value="Ig-like_fold"/>
</dbReference>
<dbReference type="PANTHER" id="PTHR24100:SF151">
    <property type="entry name" value="ICOS LIGAND"/>
    <property type="match status" value="1"/>
</dbReference>
<dbReference type="PANTHER" id="PTHR24100">
    <property type="entry name" value="BUTYROPHILIN"/>
    <property type="match status" value="1"/>
</dbReference>
<feature type="domain" description="Ig-like" evidence="5">
    <location>
        <begin position="14"/>
        <end position="140"/>
    </location>
</feature>
<comment type="subcellular location">
    <subcellularLocation>
        <location evidence="1">Membrane</location>
    </subcellularLocation>
</comment>
<dbReference type="Ensembl" id="ENSATET00000047818.1">
    <property type="protein sequence ID" value="ENSATEP00000057942.1"/>
    <property type="gene ID" value="ENSATEG00000028066.1"/>
</dbReference>
<dbReference type="InterPro" id="IPR050504">
    <property type="entry name" value="IgSF_BTN/MOG"/>
</dbReference>
<evidence type="ECO:0000313" key="7">
    <source>
        <dbReference type="Proteomes" id="UP000265040"/>
    </source>
</evidence>
<dbReference type="InterPro" id="IPR007110">
    <property type="entry name" value="Ig-like_dom"/>
</dbReference>